<reference evidence="10 11" key="1">
    <citation type="journal article" date="2016" name="Nat. Commun.">
        <title>Extremotolerant tardigrade genome and improved radiotolerance of human cultured cells by tardigrade-unique protein.</title>
        <authorList>
            <person name="Hashimoto T."/>
            <person name="Horikawa D.D."/>
            <person name="Saito Y."/>
            <person name="Kuwahara H."/>
            <person name="Kozuka-Hata H."/>
            <person name="Shin-I T."/>
            <person name="Minakuchi Y."/>
            <person name="Ohishi K."/>
            <person name="Motoyama A."/>
            <person name="Aizu T."/>
            <person name="Enomoto A."/>
            <person name="Kondo K."/>
            <person name="Tanaka S."/>
            <person name="Hara Y."/>
            <person name="Koshikawa S."/>
            <person name="Sagara H."/>
            <person name="Miura T."/>
            <person name="Yokobori S."/>
            <person name="Miyagawa K."/>
            <person name="Suzuki Y."/>
            <person name="Kubo T."/>
            <person name="Oyama M."/>
            <person name="Kohara Y."/>
            <person name="Fujiyama A."/>
            <person name="Arakawa K."/>
            <person name="Katayama T."/>
            <person name="Toyoda A."/>
            <person name="Kunieda T."/>
        </authorList>
    </citation>
    <scope>NUCLEOTIDE SEQUENCE [LARGE SCALE GENOMIC DNA]</scope>
    <source>
        <strain evidence="10 11">YOKOZUNA-1</strain>
    </source>
</reference>
<organism evidence="10 11">
    <name type="scientific">Ramazzottius varieornatus</name>
    <name type="common">Water bear</name>
    <name type="synonym">Tardigrade</name>
    <dbReference type="NCBI Taxonomy" id="947166"/>
    <lineage>
        <taxon>Eukaryota</taxon>
        <taxon>Metazoa</taxon>
        <taxon>Ecdysozoa</taxon>
        <taxon>Tardigrada</taxon>
        <taxon>Eutardigrada</taxon>
        <taxon>Parachela</taxon>
        <taxon>Hypsibioidea</taxon>
        <taxon>Ramazzottiidae</taxon>
        <taxon>Ramazzottius</taxon>
    </lineage>
</organism>
<dbReference type="PANTHER" id="PTHR14052">
    <property type="entry name" value="ORIGIN RECOGNITION COMPLEX SUBUNIT 2"/>
    <property type="match status" value="1"/>
</dbReference>
<dbReference type="GO" id="GO:0005664">
    <property type="term" value="C:nuclear origin of replication recognition complex"/>
    <property type="evidence" value="ECO:0007669"/>
    <property type="project" value="UniProtKB-UniRule"/>
</dbReference>
<dbReference type="STRING" id="947166.A0A1D1V3V0"/>
<evidence type="ECO:0000259" key="8">
    <source>
        <dbReference type="Pfam" id="PF04084"/>
    </source>
</evidence>
<dbReference type="AlphaFoldDB" id="A0A1D1V3V0"/>
<proteinExistence type="inferred from homology"/>
<feature type="compositionally biased region" description="Acidic residues" evidence="7">
    <location>
        <begin position="194"/>
        <end position="203"/>
    </location>
</feature>
<dbReference type="Proteomes" id="UP000186922">
    <property type="component" value="Unassembled WGS sequence"/>
</dbReference>
<evidence type="ECO:0000256" key="1">
    <source>
        <dbReference type="ARBA" id="ARBA00004123"/>
    </source>
</evidence>
<feature type="compositionally biased region" description="Basic and acidic residues" evidence="7">
    <location>
        <begin position="204"/>
        <end position="215"/>
    </location>
</feature>
<protein>
    <recommendedName>
        <fullName evidence="3 6">Origin recognition complex subunit 2</fullName>
    </recommendedName>
</protein>
<accession>A0A1D1V3V0</accession>
<gene>
    <name evidence="10" type="primary">RvY_06119-1</name>
    <name evidence="10" type="synonym">RvY_06119.1</name>
    <name evidence="10" type="ORF">RvY_06119</name>
</gene>
<dbReference type="InterPro" id="IPR056772">
    <property type="entry name" value="RecA-like_ORC2"/>
</dbReference>
<comment type="function">
    <text evidence="6">Component of the origin recognition complex (ORC) that binds origins of replication. DNA-binding is ATP-dependent. ORC is required to assemble the pre-replication complex necessary to initiate DNA replication.</text>
</comment>
<evidence type="ECO:0000256" key="3">
    <source>
        <dbReference type="ARBA" id="ARBA00019080"/>
    </source>
</evidence>
<comment type="subcellular location">
    <subcellularLocation>
        <location evidence="1 6">Nucleus</location>
    </subcellularLocation>
</comment>
<evidence type="ECO:0000313" key="11">
    <source>
        <dbReference type="Proteomes" id="UP000186922"/>
    </source>
</evidence>
<evidence type="ECO:0000256" key="6">
    <source>
        <dbReference type="RuleBase" id="RU368084"/>
    </source>
</evidence>
<dbReference type="InterPro" id="IPR007220">
    <property type="entry name" value="ORC2"/>
</dbReference>
<dbReference type="Pfam" id="PF24882">
    <property type="entry name" value="WHD_ORC2"/>
    <property type="match status" value="1"/>
</dbReference>
<evidence type="ECO:0000256" key="5">
    <source>
        <dbReference type="ARBA" id="ARBA00023242"/>
    </source>
</evidence>
<feature type="domain" description="Origin recognition complex subunit 2 winged-helix" evidence="9">
    <location>
        <begin position="462"/>
        <end position="520"/>
    </location>
</feature>
<sequence>MPRFTAKESLAQLQDHSETDEASSDIGLDSVPARQPVKNIDKLPAARPKNAKQKAASMDNEASDGKAPARRGRHAHDRLMEESDEEDSQNEGDGERDTNTRGDVEEPTASCTSQFIDEDRNKGRRRSNVSPTQLGKGMDKEQGSEDDGEEWPSFSVRKSLKFDEPPAKNRQELTRKEKAPNEAAIAADETMAEDANEQLDEEAPERIPEGPDNDRDVYMSQAQVEAVLEGLEDPWKEKKEMLMDRYAKQFSEWHSFLQQLNSNVILHGVGSKRALLQRFRDEWLQEELVWELHGYRPAFDLEDNLRTFCAKVVRTDPVPSKVEEMLVAVRRFAKENDGLYILVHNIDGANLRNVKSQELFSRLAALRFVHLIVSMDNPNLPLLWSQEVISRFKWVYYDTPTLAHYEEFAIPDLTFKKTKTNPLSLASLRTVFQSLTSNARKIYEEVALYQSTPEEEHHEGPPRKKGIPYKQLYRKCVSRLLISSDGMLRKQLVEFYDHDLLRSEKDLEGNEYMRIPATQDVLKKFLDSK</sequence>
<evidence type="ECO:0000313" key="10">
    <source>
        <dbReference type="EMBL" id="GAU94327.1"/>
    </source>
</evidence>
<keyword evidence="11" id="KW-1185">Reference proteome</keyword>
<name>A0A1D1V3V0_RAMVA</name>
<comment type="caution">
    <text evidence="10">The sequence shown here is derived from an EMBL/GenBank/DDBJ whole genome shotgun (WGS) entry which is preliminary data.</text>
</comment>
<feature type="domain" description="Origin recognition complex subunit 2 RecA-like" evidence="8">
    <location>
        <begin position="239"/>
        <end position="398"/>
    </location>
</feature>
<comment type="subunit">
    <text evidence="6">Component of the origin recognition complex (ORC).</text>
</comment>
<evidence type="ECO:0000259" key="9">
    <source>
        <dbReference type="Pfam" id="PF24882"/>
    </source>
</evidence>
<feature type="region of interest" description="Disordered" evidence="7">
    <location>
        <begin position="194"/>
        <end position="215"/>
    </location>
</feature>
<dbReference type="InterPro" id="IPR056773">
    <property type="entry name" value="WHD_ORC2"/>
</dbReference>
<evidence type="ECO:0000256" key="2">
    <source>
        <dbReference type="ARBA" id="ARBA00007421"/>
    </source>
</evidence>
<evidence type="ECO:0000256" key="4">
    <source>
        <dbReference type="ARBA" id="ARBA00022705"/>
    </source>
</evidence>
<feature type="compositionally biased region" description="Basic and acidic residues" evidence="7">
    <location>
        <begin position="160"/>
        <end position="180"/>
    </location>
</feature>
<dbReference type="GO" id="GO:0003688">
    <property type="term" value="F:DNA replication origin binding"/>
    <property type="evidence" value="ECO:0007669"/>
    <property type="project" value="UniProtKB-UniRule"/>
</dbReference>
<feature type="region of interest" description="Disordered" evidence="7">
    <location>
        <begin position="1"/>
        <end position="182"/>
    </location>
</feature>
<evidence type="ECO:0000256" key="7">
    <source>
        <dbReference type="SAM" id="MobiDB-lite"/>
    </source>
</evidence>
<feature type="compositionally biased region" description="Basic and acidic residues" evidence="7">
    <location>
        <begin position="93"/>
        <end position="104"/>
    </location>
</feature>
<dbReference type="Pfam" id="PF04084">
    <property type="entry name" value="RecA-like_ORC2"/>
    <property type="match status" value="1"/>
</dbReference>
<dbReference type="PANTHER" id="PTHR14052:SF0">
    <property type="entry name" value="ORIGIN RECOGNITION COMPLEX SUBUNIT 2"/>
    <property type="match status" value="1"/>
</dbReference>
<comment type="similarity">
    <text evidence="2 6">Belongs to the ORC2 family.</text>
</comment>
<dbReference type="GO" id="GO:0006260">
    <property type="term" value="P:DNA replication"/>
    <property type="evidence" value="ECO:0007669"/>
    <property type="project" value="UniProtKB-UniRule"/>
</dbReference>
<dbReference type="EMBL" id="BDGG01000002">
    <property type="protein sequence ID" value="GAU94327.1"/>
    <property type="molecule type" value="Genomic_DNA"/>
</dbReference>
<keyword evidence="5 6" id="KW-0539">Nucleus</keyword>
<dbReference type="OrthoDB" id="20198at2759"/>
<feature type="compositionally biased region" description="Acidic residues" evidence="7">
    <location>
        <begin position="82"/>
        <end position="92"/>
    </location>
</feature>
<keyword evidence="4 6" id="KW-0235">DNA replication</keyword>